<dbReference type="RefSeq" id="WP_204818075.1">
    <property type="nucleotide sequence ID" value="NZ_JANHOF010000004.1"/>
</dbReference>
<keyword evidence="1" id="KW-0472">Membrane</keyword>
<name>A0ABV6J5X5_9BACL</name>
<sequence>MEHYDGVILASVVKVDQGNPSNLLHLEVIASYKGVVTDPLIVKENSTWGPSLGSSGTGGKYLFFLKESPSGWEIPLCAPSMLEADASAGELAFLSSQEISVKRTAPEDPQPTSWTWIALSIVIVGAIAVLGVRYVKKRQR</sequence>
<gene>
    <name evidence="2" type="ORF">ACFFJ8_07795</name>
</gene>
<evidence type="ECO:0000256" key="1">
    <source>
        <dbReference type="SAM" id="Phobius"/>
    </source>
</evidence>
<comment type="caution">
    <text evidence="2">The sequence shown here is derived from an EMBL/GenBank/DDBJ whole genome shotgun (WGS) entry which is preliminary data.</text>
</comment>
<evidence type="ECO:0000313" key="3">
    <source>
        <dbReference type="Proteomes" id="UP001589818"/>
    </source>
</evidence>
<keyword evidence="1" id="KW-0812">Transmembrane</keyword>
<accession>A0ABV6J5X5</accession>
<dbReference type="EMBL" id="JBHLVF010000010">
    <property type="protein sequence ID" value="MFC0391279.1"/>
    <property type="molecule type" value="Genomic_DNA"/>
</dbReference>
<keyword evidence="3" id="KW-1185">Reference proteome</keyword>
<proteinExistence type="predicted"/>
<protein>
    <recommendedName>
        <fullName evidence="4">Gram-positive cocci surface proteins LPxTG domain-containing protein</fullName>
    </recommendedName>
</protein>
<evidence type="ECO:0000313" key="2">
    <source>
        <dbReference type="EMBL" id="MFC0391279.1"/>
    </source>
</evidence>
<keyword evidence="1" id="KW-1133">Transmembrane helix</keyword>
<organism evidence="2 3">
    <name type="scientific">Paenibacillus mendelii</name>
    <dbReference type="NCBI Taxonomy" id="206163"/>
    <lineage>
        <taxon>Bacteria</taxon>
        <taxon>Bacillati</taxon>
        <taxon>Bacillota</taxon>
        <taxon>Bacilli</taxon>
        <taxon>Bacillales</taxon>
        <taxon>Paenibacillaceae</taxon>
        <taxon>Paenibacillus</taxon>
    </lineage>
</organism>
<evidence type="ECO:0008006" key="4">
    <source>
        <dbReference type="Google" id="ProtNLM"/>
    </source>
</evidence>
<feature type="transmembrane region" description="Helical" evidence="1">
    <location>
        <begin position="114"/>
        <end position="135"/>
    </location>
</feature>
<dbReference type="Proteomes" id="UP001589818">
    <property type="component" value="Unassembled WGS sequence"/>
</dbReference>
<reference evidence="2 3" key="1">
    <citation type="submission" date="2024-09" db="EMBL/GenBank/DDBJ databases">
        <authorList>
            <person name="Sun Q."/>
            <person name="Mori K."/>
        </authorList>
    </citation>
    <scope>NUCLEOTIDE SEQUENCE [LARGE SCALE GENOMIC DNA]</scope>
    <source>
        <strain evidence="2 3">CCM 4839</strain>
    </source>
</reference>